<organism evidence="2 3">
    <name type="scientific">Bursaphelenchus xylophilus</name>
    <name type="common">Pinewood nematode worm</name>
    <name type="synonym">Aphelenchoides xylophilus</name>
    <dbReference type="NCBI Taxonomy" id="6326"/>
    <lineage>
        <taxon>Eukaryota</taxon>
        <taxon>Metazoa</taxon>
        <taxon>Ecdysozoa</taxon>
        <taxon>Nematoda</taxon>
        <taxon>Chromadorea</taxon>
        <taxon>Rhabditida</taxon>
        <taxon>Tylenchina</taxon>
        <taxon>Tylenchomorpha</taxon>
        <taxon>Aphelenchoidea</taxon>
        <taxon>Aphelenchoididae</taxon>
        <taxon>Bursaphelenchus</taxon>
    </lineage>
</organism>
<dbReference type="Pfam" id="PF07801">
    <property type="entry name" value="DUF1647"/>
    <property type="match status" value="1"/>
</dbReference>
<dbReference type="PANTHER" id="PTHR31389:SF4">
    <property type="entry name" value="LD39211P"/>
    <property type="match status" value="1"/>
</dbReference>
<dbReference type="InterPro" id="IPR012444">
    <property type="entry name" value="DUF1647"/>
</dbReference>
<reference evidence="2" key="1">
    <citation type="submission" date="2020-09" db="EMBL/GenBank/DDBJ databases">
        <authorList>
            <person name="Kikuchi T."/>
        </authorList>
    </citation>
    <scope>NUCLEOTIDE SEQUENCE</scope>
    <source>
        <strain evidence="2">Ka4C1</strain>
    </source>
</reference>
<evidence type="ECO:0000313" key="3">
    <source>
        <dbReference type="Proteomes" id="UP000659654"/>
    </source>
</evidence>
<dbReference type="AlphaFoldDB" id="A0A7I8WL71"/>
<dbReference type="Proteomes" id="UP000659654">
    <property type="component" value="Unassembled WGS sequence"/>
</dbReference>
<accession>A0A7I8WL71</accession>
<name>A0A7I8WL71_BURXY</name>
<protein>
    <submittedName>
        <fullName evidence="2">(pine wood nematode) hypothetical protein</fullName>
    </submittedName>
</protein>
<dbReference type="Proteomes" id="UP000582659">
    <property type="component" value="Unassembled WGS sequence"/>
</dbReference>
<dbReference type="EMBL" id="CAJFDI010000003">
    <property type="protein sequence ID" value="CAD5220065.1"/>
    <property type="molecule type" value="Genomic_DNA"/>
</dbReference>
<evidence type="ECO:0000313" key="2">
    <source>
        <dbReference type="EMBL" id="CAD5220065.1"/>
    </source>
</evidence>
<proteinExistence type="predicted"/>
<keyword evidence="3" id="KW-1185">Reference proteome</keyword>
<dbReference type="PANTHER" id="PTHR31389">
    <property type="entry name" value="LD39211P"/>
    <property type="match status" value="1"/>
</dbReference>
<keyword evidence="1" id="KW-0812">Transmembrane</keyword>
<dbReference type="SMR" id="A0A7I8WL71"/>
<keyword evidence="1" id="KW-0472">Membrane</keyword>
<comment type="caution">
    <text evidence="2">The sequence shown here is derived from an EMBL/GenBank/DDBJ whole genome shotgun (WGS) entry which is preliminary data.</text>
</comment>
<keyword evidence="1" id="KW-1133">Transmembrane helix</keyword>
<dbReference type="EMBL" id="CAJFCV020000003">
    <property type="protein sequence ID" value="CAG9105840.1"/>
    <property type="molecule type" value="Genomic_DNA"/>
</dbReference>
<sequence length="391" mass="44983">MRGPSKLGWSIIGGISALILLGYNLGYGKHTFENLNVLTDPIKKIDEKCQCEGENFCFPGLNESLEREYGRPFPCEYYNYLKDFHITEADITSLKTNGINKIDDNWIPVFGSAASSDHFPELRNLVLDVRKRVPNSKIIIYDLGLKQTEADEVKSWCNVEYRKFEFKKYPAHVRHLKNYAFKLVIAEILQTEPNFFFYDSSVRLEGDVHKIIPKALKEGKILPFMNFNSAGHSVYATIHHGMLSYLPFPQEILYGREYQSLLFVSDSVYTRRFIRWFLLCVLTKECISPKGATVSCDLSVKERIHNKMGRNCHRFDQNLWNLIQLGYLFDPVEQGAVSLGLVDKWGNGAEFIKNVLKKIDDRYVPLGLKFSVKRGDQTRAPIKVECNNLVL</sequence>
<evidence type="ECO:0000256" key="1">
    <source>
        <dbReference type="SAM" id="Phobius"/>
    </source>
</evidence>
<dbReference type="OrthoDB" id="10053392at2759"/>
<feature type="transmembrane region" description="Helical" evidence="1">
    <location>
        <begin position="7"/>
        <end position="26"/>
    </location>
</feature>
<gene>
    <name evidence="2" type="ORF">BXYJ_LOCUS5992</name>
</gene>